<evidence type="ECO:0000256" key="5">
    <source>
        <dbReference type="ARBA" id="ARBA00023136"/>
    </source>
</evidence>
<feature type="domain" description="F5/8 type C" evidence="7">
    <location>
        <begin position="37"/>
        <end position="193"/>
    </location>
</feature>
<dbReference type="FunFam" id="2.60.120.260:FF:000002">
    <property type="entry name" value="Coagulation factor VIII"/>
    <property type="match status" value="1"/>
</dbReference>
<dbReference type="PROSITE" id="PS50022">
    <property type="entry name" value="FA58C_3"/>
    <property type="match status" value="1"/>
</dbReference>
<dbReference type="GO" id="GO:0038023">
    <property type="term" value="F:signaling receptor activity"/>
    <property type="evidence" value="ECO:0007669"/>
    <property type="project" value="TreeGrafter"/>
</dbReference>
<sequence>MVRLMGRKLNHVVAFQKHVPKRNEGHSKQEDKQTGDCPYHWPMGFEAGSVTEDQISCSNEDQYTGWFSSWTPGKARLNNQGFGCAWLSKFQDTSQWLQIDLKEVKVVSGILTQGRCDADEWITKYSVQYRTNEKLNWIYYKDQTGNNRVFYGNSDRTSSVQNLLRPPIVARYIRLIPLGWHTRIAIRMELLLCMNKCT</sequence>
<dbReference type="CDD" id="cd00057">
    <property type="entry name" value="FA58C"/>
    <property type="match status" value="1"/>
</dbReference>
<keyword evidence="3" id="KW-0964">Secreted</keyword>
<dbReference type="SMART" id="SM00231">
    <property type="entry name" value="FA58C"/>
    <property type="match status" value="1"/>
</dbReference>
<evidence type="ECO:0000256" key="3">
    <source>
        <dbReference type="ARBA" id="ARBA00022525"/>
    </source>
</evidence>
<dbReference type="GO" id="GO:0007155">
    <property type="term" value="P:cell adhesion"/>
    <property type="evidence" value="ECO:0007669"/>
    <property type="project" value="UniProtKB-KW"/>
</dbReference>
<keyword evidence="6" id="KW-1015">Disulfide bond</keyword>
<dbReference type="GO" id="GO:0005576">
    <property type="term" value="C:extracellular region"/>
    <property type="evidence" value="ECO:0007669"/>
    <property type="project" value="UniProtKB-SubCell"/>
</dbReference>
<dbReference type="GO" id="GO:0012505">
    <property type="term" value="C:endomembrane system"/>
    <property type="evidence" value="ECO:0007669"/>
    <property type="project" value="UniProtKB-SubCell"/>
</dbReference>
<organism evidence="8 9">
    <name type="scientific">Astyanax mexicanus</name>
    <name type="common">Blind cave fish</name>
    <name type="synonym">Astyanax fasciatus mexicanus</name>
    <dbReference type="NCBI Taxonomy" id="7994"/>
    <lineage>
        <taxon>Eukaryota</taxon>
        <taxon>Metazoa</taxon>
        <taxon>Chordata</taxon>
        <taxon>Craniata</taxon>
        <taxon>Vertebrata</taxon>
        <taxon>Euteleostomi</taxon>
        <taxon>Actinopterygii</taxon>
        <taxon>Neopterygii</taxon>
        <taxon>Teleostei</taxon>
        <taxon>Ostariophysi</taxon>
        <taxon>Characiformes</taxon>
        <taxon>Characoidei</taxon>
        <taxon>Acestrorhamphidae</taxon>
        <taxon>Acestrorhamphinae</taxon>
        <taxon>Astyanax</taxon>
    </lineage>
</organism>
<dbReference type="InterPro" id="IPR050633">
    <property type="entry name" value="Neuropilin_MCO_CoagFactor"/>
</dbReference>
<dbReference type="PANTHER" id="PTHR46806">
    <property type="entry name" value="F5/8 TYPE C DOMAIN-CONTAINING PROTEIN"/>
    <property type="match status" value="1"/>
</dbReference>
<proteinExistence type="predicted"/>
<evidence type="ECO:0000256" key="6">
    <source>
        <dbReference type="ARBA" id="ARBA00023157"/>
    </source>
</evidence>
<keyword evidence="5" id="KW-0472">Membrane</keyword>
<dbReference type="Proteomes" id="UP000694621">
    <property type="component" value="Unplaced"/>
</dbReference>
<dbReference type="Pfam" id="PF00754">
    <property type="entry name" value="F5_F8_type_C"/>
    <property type="match status" value="1"/>
</dbReference>
<evidence type="ECO:0000259" key="7">
    <source>
        <dbReference type="PROSITE" id="PS50022"/>
    </source>
</evidence>
<dbReference type="InterPro" id="IPR008979">
    <property type="entry name" value="Galactose-bd-like_sf"/>
</dbReference>
<evidence type="ECO:0000256" key="2">
    <source>
        <dbReference type="ARBA" id="ARBA00004613"/>
    </source>
</evidence>
<name>A0A8B9L748_ASTMX</name>
<reference evidence="8" key="1">
    <citation type="submission" date="2025-08" db="UniProtKB">
        <authorList>
            <consortium name="Ensembl"/>
        </authorList>
    </citation>
    <scope>IDENTIFICATION</scope>
</reference>
<evidence type="ECO:0000256" key="1">
    <source>
        <dbReference type="ARBA" id="ARBA00004184"/>
    </source>
</evidence>
<dbReference type="GO" id="GO:0005886">
    <property type="term" value="C:plasma membrane"/>
    <property type="evidence" value="ECO:0007669"/>
    <property type="project" value="TreeGrafter"/>
</dbReference>
<comment type="subcellular location">
    <subcellularLocation>
        <location evidence="1">Endomembrane system</location>
        <topology evidence="1">Peripheral membrane protein</topology>
    </subcellularLocation>
    <subcellularLocation>
        <location evidence="2">Secreted</location>
    </subcellularLocation>
</comment>
<dbReference type="PROSITE" id="PS01285">
    <property type="entry name" value="FA58C_1"/>
    <property type="match status" value="1"/>
</dbReference>
<evidence type="ECO:0000256" key="4">
    <source>
        <dbReference type="ARBA" id="ARBA00022889"/>
    </source>
</evidence>
<dbReference type="Gene3D" id="2.60.120.260">
    <property type="entry name" value="Galactose-binding domain-like"/>
    <property type="match status" value="1"/>
</dbReference>
<protein>
    <recommendedName>
        <fullName evidence="7">F5/8 type C domain-containing protein</fullName>
    </recommendedName>
</protein>
<keyword evidence="4" id="KW-0130">Cell adhesion</keyword>
<dbReference type="SUPFAM" id="SSF49785">
    <property type="entry name" value="Galactose-binding domain-like"/>
    <property type="match status" value="1"/>
</dbReference>
<dbReference type="InterPro" id="IPR000421">
    <property type="entry name" value="FA58C"/>
</dbReference>
<evidence type="ECO:0000313" key="9">
    <source>
        <dbReference type="Proteomes" id="UP000694621"/>
    </source>
</evidence>
<dbReference type="PANTHER" id="PTHR46806:SF5">
    <property type="entry name" value="F5_8 TYPE C DOMAIN-CONTAINING PROTEIN"/>
    <property type="match status" value="1"/>
</dbReference>
<evidence type="ECO:0000313" key="8">
    <source>
        <dbReference type="Ensembl" id="ENSAMXP00005047040.1"/>
    </source>
</evidence>
<accession>A0A8B9L748</accession>
<gene>
    <name evidence="8" type="primary">rs1a</name>
</gene>
<dbReference type="Ensembl" id="ENSAMXT00005051093.1">
    <property type="protein sequence ID" value="ENSAMXP00005047040.1"/>
    <property type="gene ID" value="ENSAMXG00005021631.1"/>
</dbReference>
<dbReference type="AlphaFoldDB" id="A0A8B9L748"/>